<dbReference type="InterPro" id="IPR029068">
    <property type="entry name" value="Glyas_Bleomycin-R_OHBP_Dase"/>
</dbReference>
<evidence type="ECO:0000259" key="1">
    <source>
        <dbReference type="Pfam" id="PF18029"/>
    </source>
</evidence>
<keyword evidence="3" id="KW-1185">Reference proteome</keyword>
<evidence type="ECO:0000313" key="3">
    <source>
        <dbReference type="Proteomes" id="UP001500751"/>
    </source>
</evidence>
<dbReference type="PANTHER" id="PTHR35908">
    <property type="entry name" value="HYPOTHETICAL FUSION PROTEIN"/>
    <property type="match status" value="1"/>
</dbReference>
<feature type="domain" description="Glyoxalase-like" evidence="1">
    <location>
        <begin position="6"/>
        <end position="126"/>
    </location>
</feature>
<dbReference type="PANTHER" id="PTHR35908:SF1">
    <property type="entry name" value="CONSERVED PROTEIN"/>
    <property type="match status" value="1"/>
</dbReference>
<dbReference type="EMBL" id="BAAAQN010000004">
    <property type="protein sequence ID" value="GAA2016724.1"/>
    <property type="molecule type" value="Genomic_DNA"/>
</dbReference>
<proteinExistence type="predicted"/>
<comment type="caution">
    <text evidence="2">The sequence shown here is derived from an EMBL/GenBank/DDBJ whole genome shotgun (WGS) entry which is preliminary data.</text>
</comment>
<dbReference type="RefSeq" id="WP_344664393.1">
    <property type="nucleotide sequence ID" value="NZ_BAAAQN010000004.1"/>
</dbReference>
<sequence>MASLKDVVFDSHHPASIARFWSNALDEYEIAPYDEAELARLREMGIDDPEDDPSVLLQRVDGRGPRIFFQKIPESKTTKNRVHLDLKADDADAEVTRLIALGASVSADHGHLVTMLDPEGNEFCVLRARDSAAAHD</sequence>
<accession>A0ABP5F511</accession>
<dbReference type="Gene3D" id="3.10.180.10">
    <property type="entry name" value="2,3-Dihydroxybiphenyl 1,2-Dioxygenase, domain 1"/>
    <property type="match status" value="1"/>
</dbReference>
<dbReference type="Pfam" id="PF18029">
    <property type="entry name" value="Glyoxalase_6"/>
    <property type="match status" value="1"/>
</dbReference>
<name>A0ABP5F511_9ACTN</name>
<dbReference type="InterPro" id="IPR041581">
    <property type="entry name" value="Glyoxalase_6"/>
</dbReference>
<reference evidence="3" key="1">
    <citation type="journal article" date="2019" name="Int. J. Syst. Evol. Microbiol.">
        <title>The Global Catalogue of Microorganisms (GCM) 10K type strain sequencing project: providing services to taxonomists for standard genome sequencing and annotation.</title>
        <authorList>
            <consortium name="The Broad Institute Genomics Platform"/>
            <consortium name="The Broad Institute Genome Sequencing Center for Infectious Disease"/>
            <person name="Wu L."/>
            <person name="Ma J."/>
        </authorList>
    </citation>
    <scope>NUCLEOTIDE SEQUENCE [LARGE SCALE GENOMIC DNA]</scope>
    <source>
        <strain evidence="3">JCM 16014</strain>
    </source>
</reference>
<protein>
    <submittedName>
        <fullName evidence="2">VOC family protein</fullName>
    </submittedName>
</protein>
<gene>
    <name evidence="2" type="ORF">GCM10009839_10520</name>
</gene>
<dbReference type="Proteomes" id="UP001500751">
    <property type="component" value="Unassembled WGS sequence"/>
</dbReference>
<organism evidence="2 3">
    <name type="scientific">Catenulispora yoronensis</name>
    <dbReference type="NCBI Taxonomy" id="450799"/>
    <lineage>
        <taxon>Bacteria</taxon>
        <taxon>Bacillati</taxon>
        <taxon>Actinomycetota</taxon>
        <taxon>Actinomycetes</taxon>
        <taxon>Catenulisporales</taxon>
        <taxon>Catenulisporaceae</taxon>
        <taxon>Catenulispora</taxon>
    </lineage>
</organism>
<dbReference type="SUPFAM" id="SSF54593">
    <property type="entry name" value="Glyoxalase/Bleomycin resistance protein/Dihydroxybiphenyl dioxygenase"/>
    <property type="match status" value="1"/>
</dbReference>
<evidence type="ECO:0000313" key="2">
    <source>
        <dbReference type="EMBL" id="GAA2016724.1"/>
    </source>
</evidence>